<evidence type="ECO:0000313" key="3">
    <source>
        <dbReference type="Proteomes" id="UP001229421"/>
    </source>
</evidence>
<dbReference type="Proteomes" id="UP001229421">
    <property type="component" value="Unassembled WGS sequence"/>
</dbReference>
<protein>
    <recommendedName>
        <fullName evidence="4">Transmembrane protein</fullName>
    </recommendedName>
</protein>
<evidence type="ECO:0000313" key="2">
    <source>
        <dbReference type="EMBL" id="KAK1432917.1"/>
    </source>
</evidence>
<name>A0AAD8P5N0_TARER</name>
<proteinExistence type="predicted"/>
<organism evidence="2 3">
    <name type="scientific">Tagetes erecta</name>
    <name type="common">African marigold</name>
    <dbReference type="NCBI Taxonomy" id="13708"/>
    <lineage>
        <taxon>Eukaryota</taxon>
        <taxon>Viridiplantae</taxon>
        <taxon>Streptophyta</taxon>
        <taxon>Embryophyta</taxon>
        <taxon>Tracheophyta</taxon>
        <taxon>Spermatophyta</taxon>
        <taxon>Magnoliopsida</taxon>
        <taxon>eudicotyledons</taxon>
        <taxon>Gunneridae</taxon>
        <taxon>Pentapetalae</taxon>
        <taxon>asterids</taxon>
        <taxon>campanulids</taxon>
        <taxon>Asterales</taxon>
        <taxon>Asteraceae</taxon>
        <taxon>Asteroideae</taxon>
        <taxon>Heliantheae alliance</taxon>
        <taxon>Tageteae</taxon>
        <taxon>Tagetes</taxon>
    </lineage>
</organism>
<keyword evidence="3" id="KW-1185">Reference proteome</keyword>
<gene>
    <name evidence="2" type="ORF">QVD17_09820</name>
</gene>
<sequence>MLVLLTTEMDMYGVSSSDFSGVTTRKLYLIENDRLCSSKRRWGFKKEAVAAIVIGFVVVVGVVGVVVEDGGGGSGGGGD</sequence>
<evidence type="ECO:0008006" key="4">
    <source>
        <dbReference type="Google" id="ProtNLM"/>
    </source>
</evidence>
<dbReference type="EMBL" id="JAUHHV010000002">
    <property type="protein sequence ID" value="KAK1432917.1"/>
    <property type="molecule type" value="Genomic_DNA"/>
</dbReference>
<dbReference type="AlphaFoldDB" id="A0AAD8P5N0"/>
<keyword evidence="1" id="KW-0812">Transmembrane</keyword>
<keyword evidence="1" id="KW-1133">Transmembrane helix</keyword>
<accession>A0AAD8P5N0</accession>
<feature type="transmembrane region" description="Helical" evidence="1">
    <location>
        <begin position="48"/>
        <end position="67"/>
    </location>
</feature>
<evidence type="ECO:0000256" key="1">
    <source>
        <dbReference type="SAM" id="Phobius"/>
    </source>
</evidence>
<comment type="caution">
    <text evidence="2">The sequence shown here is derived from an EMBL/GenBank/DDBJ whole genome shotgun (WGS) entry which is preliminary data.</text>
</comment>
<reference evidence="2" key="1">
    <citation type="journal article" date="2023" name="bioRxiv">
        <title>Improved chromosome-level genome assembly for marigold (Tagetes erecta).</title>
        <authorList>
            <person name="Jiang F."/>
            <person name="Yuan L."/>
            <person name="Wang S."/>
            <person name="Wang H."/>
            <person name="Xu D."/>
            <person name="Wang A."/>
            <person name="Fan W."/>
        </authorList>
    </citation>
    <scope>NUCLEOTIDE SEQUENCE</scope>
    <source>
        <strain evidence="2">WSJ</strain>
        <tissue evidence="2">Leaf</tissue>
    </source>
</reference>
<keyword evidence="1" id="KW-0472">Membrane</keyword>